<keyword evidence="11" id="KW-0325">Glycoprotein</keyword>
<proteinExistence type="evidence at transcript level"/>
<evidence type="ECO:0000256" key="10">
    <source>
        <dbReference type="ARBA" id="ARBA00023136"/>
    </source>
</evidence>
<dbReference type="Gene3D" id="3.40.720.10">
    <property type="entry name" value="Alkaline Phosphatase, subunit A"/>
    <property type="match status" value="2"/>
</dbReference>
<feature type="transmembrane region" description="Helical" evidence="12">
    <location>
        <begin position="6"/>
        <end position="24"/>
    </location>
</feature>
<keyword evidence="5 12" id="KW-0337">GPI-anchor biosynthesis</keyword>
<keyword evidence="10 12" id="KW-0472">Membrane</keyword>
<dbReference type="InterPro" id="IPR002591">
    <property type="entry name" value="Phosphodiest/P_Trfase"/>
</dbReference>
<name>C1C2D9_CALCM</name>
<dbReference type="GO" id="GO:0005789">
    <property type="term" value="C:endoplasmic reticulum membrane"/>
    <property type="evidence" value="ECO:0007669"/>
    <property type="project" value="UniProtKB-SubCell"/>
</dbReference>
<dbReference type="InterPro" id="IPR017850">
    <property type="entry name" value="Alkaline_phosphatase_core_sf"/>
</dbReference>
<keyword evidence="6 12" id="KW-0808">Transferase</keyword>
<reference evidence="14" key="1">
    <citation type="submission" date="2009-03" db="EMBL/GenBank/DDBJ databases">
        <title>Caligus clemensi ESTs and full-length cDNAs.</title>
        <authorList>
            <person name="Yasuike M."/>
            <person name="von Schalburg K."/>
            <person name="Cooper G."/>
            <person name="Leong J."/>
            <person name="Jones S.R.M."/>
            <person name="Koop B.F."/>
        </authorList>
    </citation>
    <scope>NUCLEOTIDE SEQUENCE</scope>
    <source>
        <tissue evidence="14">Whole</tissue>
    </source>
</reference>
<evidence type="ECO:0000259" key="13">
    <source>
        <dbReference type="Pfam" id="PF04987"/>
    </source>
</evidence>
<evidence type="ECO:0000256" key="11">
    <source>
        <dbReference type="ARBA" id="ARBA00023180"/>
    </source>
</evidence>
<feature type="transmembrane region" description="Helical" evidence="12">
    <location>
        <begin position="419"/>
        <end position="440"/>
    </location>
</feature>
<evidence type="ECO:0000256" key="12">
    <source>
        <dbReference type="RuleBase" id="RU367138"/>
    </source>
</evidence>
<dbReference type="GO" id="GO:0051377">
    <property type="term" value="F:mannose-ethanolamine phosphotransferase activity"/>
    <property type="evidence" value="ECO:0007669"/>
    <property type="project" value="UniProtKB-UniRule"/>
</dbReference>
<evidence type="ECO:0000256" key="1">
    <source>
        <dbReference type="ARBA" id="ARBA00004477"/>
    </source>
</evidence>
<feature type="domain" description="GPI ethanolamine phosphate transferase 1 C-terminal" evidence="13">
    <location>
        <begin position="407"/>
        <end position="446"/>
    </location>
</feature>
<dbReference type="Pfam" id="PF04987">
    <property type="entry name" value="PigN"/>
    <property type="match status" value="1"/>
</dbReference>
<evidence type="ECO:0000256" key="2">
    <source>
        <dbReference type="ARBA" id="ARBA00004687"/>
    </source>
</evidence>
<dbReference type="CDD" id="cd16020">
    <property type="entry name" value="GPI_EPT_1"/>
    <property type="match status" value="1"/>
</dbReference>
<comment type="function">
    <text evidence="12">Ethanolamine phosphate transferase involved in glycosylphosphatidylinositol-anchor biosynthesis. Transfers ethanolamine phosphate to the first alpha-1,4-linked mannose of the glycosylphosphatidylinositol precursor of GPI-anchor.</text>
</comment>
<sequence>MKTSLFTFLGLHVLFFFSIFDIYFKSPVIPVSRRFAPSNEPPCRRVFVFVADGMRARTFYEHWENKAPFIHKMVRLNGISGVSHTRVPTESRPGHVALFGGMYEDPSAITKGWKENPADFDTVFNQSKISYAWGSPDILPMFSKGTDKMNIMTYSQEFEDFSAKDLSKLDTWVFERALGLLQKASDLEHHDHDLQMNLRQGGVIFFLHLLGSDTNGHAHRPKSKEYINNIQVVDKGIEELYHAIQKYWRRDGRSAFIFTSDHGMTDWGSHGSGSDDETRTPIAVWGSGILNSTDPINISQADVTPLISTLLGINFPGNSEGRLPSQLLNIHPIHRVEAEIANSRQIYEQLNAFRSKYSKSFFHYEQEDILKDEEVEEMIRITLRHVSKGQFRSAYTISERLYGRVFEGLKYYQRYHRGLLYFGTTLSYISFMVYVALMTLKDYAFVFMESGRKEDGFNVLKVGAVAFGASVILPGSPASHGTHFCTLERQAWPCFQS</sequence>
<evidence type="ECO:0000256" key="9">
    <source>
        <dbReference type="ARBA" id="ARBA00022989"/>
    </source>
</evidence>
<gene>
    <name evidence="14" type="primary">PIGN</name>
</gene>
<dbReference type="Pfam" id="PF01663">
    <property type="entry name" value="Phosphodiest"/>
    <property type="match status" value="1"/>
</dbReference>
<dbReference type="PANTHER" id="PTHR12250:SF0">
    <property type="entry name" value="GPI ETHANOLAMINE PHOSPHATE TRANSFERASE 1"/>
    <property type="match status" value="1"/>
</dbReference>
<keyword evidence="9 12" id="KW-1133">Transmembrane helix</keyword>
<evidence type="ECO:0000256" key="3">
    <source>
        <dbReference type="ARBA" id="ARBA00008400"/>
    </source>
</evidence>
<dbReference type="EC" id="2.-.-.-" evidence="12"/>
<evidence type="ECO:0000256" key="5">
    <source>
        <dbReference type="ARBA" id="ARBA00022502"/>
    </source>
</evidence>
<accession>C1C2D9</accession>
<organism evidence="14">
    <name type="scientific">Caligus clemensi</name>
    <name type="common">Sea louse</name>
    <dbReference type="NCBI Taxonomy" id="344056"/>
    <lineage>
        <taxon>Eukaryota</taxon>
        <taxon>Metazoa</taxon>
        <taxon>Ecdysozoa</taxon>
        <taxon>Arthropoda</taxon>
        <taxon>Crustacea</taxon>
        <taxon>Multicrustacea</taxon>
        <taxon>Hexanauplia</taxon>
        <taxon>Copepoda</taxon>
        <taxon>Siphonostomatoida</taxon>
        <taxon>Caligidae</taxon>
        <taxon>Caligus</taxon>
    </lineage>
</organism>
<dbReference type="AlphaFoldDB" id="C1C2D9"/>
<comment type="caution">
    <text evidence="12">Lacks conserved residue(s) required for the propagation of feature annotation.</text>
</comment>
<dbReference type="InterPro" id="IPR037671">
    <property type="entry name" value="PIGN_N"/>
</dbReference>
<evidence type="ECO:0000313" key="14">
    <source>
        <dbReference type="EMBL" id="ACO15442.1"/>
    </source>
</evidence>
<evidence type="ECO:0000256" key="8">
    <source>
        <dbReference type="ARBA" id="ARBA00022824"/>
    </source>
</evidence>
<evidence type="ECO:0000256" key="4">
    <source>
        <dbReference type="ARBA" id="ARBA00020831"/>
    </source>
</evidence>
<comment type="pathway">
    <text evidence="2 12">Glycolipid biosynthesis; glycosylphosphatidylinositol-anchor biosynthesis.</text>
</comment>
<dbReference type="GO" id="GO:0006506">
    <property type="term" value="P:GPI anchor biosynthetic process"/>
    <property type="evidence" value="ECO:0007669"/>
    <property type="project" value="UniProtKB-UniPathway"/>
</dbReference>
<dbReference type="EMBL" id="BT081018">
    <property type="protein sequence ID" value="ACO15442.1"/>
    <property type="molecule type" value="mRNA"/>
</dbReference>
<comment type="similarity">
    <text evidence="3 12">Belongs to the PIGG/PIGN/PIGO family. PIGN subfamily.</text>
</comment>
<dbReference type="InterPro" id="IPR017852">
    <property type="entry name" value="GPI_EtnP_transferase_1_C"/>
</dbReference>
<evidence type="ECO:0000256" key="7">
    <source>
        <dbReference type="ARBA" id="ARBA00022692"/>
    </source>
</evidence>
<comment type="subcellular location">
    <subcellularLocation>
        <location evidence="1 12">Endoplasmic reticulum membrane</location>
        <topology evidence="1 12">Multi-pass membrane protein</topology>
    </subcellularLocation>
</comment>
<dbReference type="PANTHER" id="PTHR12250">
    <property type="entry name" value="PHOSPHATIDYLINOSITOL GLYCAN, CLASS N"/>
    <property type="match status" value="1"/>
</dbReference>
<evidence type="ECO:0000256" key="6">
    <source>
        <dbReference type="ARBA" id="ARBA00022679"/>
    </source>
</evidence>
<dbReference type="SUPFAM" id="SSF53649">
    <property type="entry name" value="Alkaline phosphatase-like"/>
    <property type="match status" value="1"/>
</dbReference>
<keyword evidence="8 12" id="KW-0256">Endoplasmic reticulum</keyword>
<dbReference type="InterPro" id="IPR007070">
    <property type="entry name" value="GPI_EtnP_transferase_1"/>
</dbReference>
<protein>
    <recommendedName>
        <fullName evidence="4 12">GPI ethanolamine phosphate transferase 1</fullName>
        <ecNumber evidence="12">2.-.-.-</ecNumber>
    </recommendedName>
</protein>
<dbReference type="UniPathway" id="UPA00196"/>
<keyword evidence="7 12" id="KW-0812">Transmembrane</keyword>